<evidence type="ECO:0000259" key="2">
    <source>
        <dbReference type="Pfam" id="PF08387"/>
    </source>
</evidence>
<feature type="compositionally biased region" description="Acidic residues" evidence="1">
    <location>
        <begin position="29"/>
        <end position="59"/>
    </location>
</feature>
<feature type="compositionally biased region" description="Basic and acidic residues" evidence="1">
    <location>
        <begin position="135"/>
        <end position="145"/>
    </location>
</feature>
<dbReference type="AlphaFoldDB" id="A0A4Y7KKK5"/>
<proteinExistence type="predicted"/>
<evidence type="ECO:0000313" key="4">
    <source>
        <dbReference type="Proteomes" id="UP000316621"/>
    </source>
</evidence>
<accession>A0A4Y7KKK5</accession>
<dbReference type="Gramene" id="RZC73406">
    <property type="protein sequence ID" value="RZC73406"/>
    <property type="gene ID" value="C5167_048884"/>
</dbReference>
<feature type="region of interest" description="Disordered" evidence="1">
    <location>
        <begin position="26"/>
        <end position="69"/>
    </location>
</feature>
<feature type="domain" description="FBD" evidence="2">
    <location>
        <begin position="82"/>
        <end position="116"/>
    </location>
</feature>
<evidence type="ECO:0000256" key="1">
    <source>
        <dbReference type="SAM" id="MobiDB-lite"/>
    </source>
</evidence>
<dbReference type="Pfam" id="PF08387">
    <property type="entry name" value="FBD"/>
    <property type="match status" value="1"/>
</dbReference>
<keyword evidence="4" id="KW-1185">Reference proteome</keyword>
<sequence length="158" mass="17870">MHVVASLVKISPIIETLTLELCRVAETSDSSDENSDDSSDDESESDEGSDLGSEPEQEMDSVLHTDETSVDSQELLANTMKQLKYVEISGLEGSDIELKFIEILIKSAMVLKKMVLNSHCRSKIKKFYEEHRTSSYKDKDTTIEQKKRKTNLNEDLYS</sequence>
<dbReference type="InterPro" id="IPR006566">
    <property type="entry name" value="FBD"/>
</dbReference>
<reference evidence="3 4" key="1">
    <citation type="journal article" date="2018" name="Science">
        <title>The opium poppy genome and morphinan production.</title>
        <authorList>
            <person name="Guo L."/>
            <person name="Winzer T."/>
            <person name="Yang X."/>
            <person name="Li Y."/>
            <person name="Ning Z."/>
            <person name="He Z."/>
            <person name="Teodor R."/>
            <person name="Lu Y."/>
            <person name="Bowser T.A."/>
            <person name="Graham I.A."/>
            <person name="Ye K."/>
        </authorList>
    </citation>
    <scope>NUCLEOTIDE SEQUENCE [LARGE SCALE GENOMIC DNA]</scope>
    <source>
        <strain evidence="4">cv. HN1</strain>
        <tissue evidence="3">Leaves</tissue>
    </source>
</reference>
<name>A0A4Y7KKK5_PAPSO</name>
<dbReference type="EMBL" id="CM010722">
    <property type="protein sequence ID" value="RZC73406.1"/>
    <property type="molecule type" value="Genomic_DNA"/>
</dbReference>
<gene>
    <name evidence="3" type="ORF">C5167_048884</name>
</gene>
<feature type="region of interest" description="Disordered" evidence="1">
    <location>
        <begin position="135"/>
        <end position="158"/>
    </location>
</feature>
<protein>
    <recommendedName>
        <fullName evidence="2">FBD domain-containing protein</fullName>
    </recommendedName>
</protein>
<organism evidence="3 4">
    <name type="scientific">Papaver somniferum</name>
    <name type="common">Opium poppy</name>
    <dbReference type="NCBI Taxonomy" id="3469"/>
    <lineage>
        <taxon>Eukaryota</taxon>
        <taxon>Viridiplantae</taxon>
        <taxon>Streptophyta</taxon>
        <taxon>Embryophyta</taxon>
        <taxon>Tracheophyta</taxon>
        <taxon>Spermatophyta</taxon>
        <taxon>Magnoliopsida</taxon>
        <taxon>Ranunculales</taxon>
        <taxon>Papaveraceae</taxon>
        <taxon>Papaveroideae</taxon>
        <taxon>Papaver</taxon>
    </lineage>
</organism>
<evidence type="ECO:0000313" key="3">
    <source>
        <dbReference type="EMBL" id="RZC73406.1"/>
    </source>
</evidence>
<dbReference type="Proteomes" id="UP000316621">
    <property type="component" value="Chromosome 8"/>
</dbReference>